<dbReference type="Proteomes" id="UP000192220">
    <property type="component" value="Unplaced"/>
</dbReference>
<dbReference type="GeneID" id="106512089"/>
<evidence type="ECO:0000313" key="2">
    <source>
        <dbReference type="Proteomes" id="UP000192220"/>
    </source>
</evidence>
<dbReference type="PANTHER" id="PTHR47135:SF3">
    <property type="entry name" value="FIBRONECTIN TYPE-III DOMAIN-CONTAINING PROTEIN"/>
    <property type="match status" value="1"/>
</dbReference>
<organism evidence="2 3">
    <name type="scientific">Austrofundulus limnaeus</name>
    <name type="common">Annual killifish</name>
    <dbReference type="NCBI Taxonomy" id="52670"/>
    <lineage>
        <taxon>Eukaryota</taxon>
        <taxon>Metazoa</taxon>
        <taxon>Chordata</taxon>
        <taxon>Craniata</taxon>
        <taxon>Vertebrata</taxon>
        <taxon>Euteleostomi</taxon>
        <taxon>Actinopterygii</taxon>
        <taxon>Neopterygii</taxon>
        <taxon>Teleostei</taxon>
        <taxon>Neoteleostei</taxon>
        <taxon>Acanthomorphata</taxon>
        <taxon>Ovalentaria</taxon>
        <taxon>Atherinomorphae</taxon>
        <taxon>Cyprinodontiformes</taxon>
        <taxon>Rivulidae</taxon>
        <taxon>Austrofundulus</taxon>
    </lineage>
</organism>
<evidence type="ECO:0000313" key="3">
    <source>
        <dbReference type="RefSeq" id="XP_013856236.1"/>
    </source>
</evidence>
<gene>
    <name evidence="3" type="primary">LOC106512089</name>
</gene>
<feature type="domain" description="Fibronectin type-III" evidence="1">
    <location>
        <begin position="89"/>
        <end position="175"/>
    </location>
</feature>
<feature type="domain" description="Fibronectin type-III" evidence="1">
    <location>
        <begin position="1"/>
        <end position="88"/>
    </location>
</feature>
<dbReference type="AlphaFoldDB" id="A0A2I4AL92"/>
<dbReference type="CDD" id="cd00063">
    <property type="entry name" value="FN3"/>
    <property type="match status" value="2"/>
</dbReference>
<dbReference type="RefSeq" id="XP_013856236.1">
    <property type="nucleotide sequence ID" value="XM_014000782.1"/>
</dbReference>
<dbReference type="PROSITE" id="PS50853">
    <property type="entry name" value="FN3"/>
    <property type="match status" value="2"/>
</dbReference>
<dbReference type="SUPFAM" id="SSF49265">
    <property type="entry name" value="Fibronectin type III"/>
    <property type="match status" value="1"/>
</dbReference>
<dbReference type="InParanoid" id="A0A2I4AL92"/>
<accession>A0A2I4AL92</accession>
<protein>
    <submittedName>
        <fullName evidence="3">Fibronectin type III domain-containing protein 7</fullName>
    </submittedName>
</protein>
<dbReference type="Gene3D" id="2.60.40.10">
    <property type="entry name" value="Immunoglobulins"/>
    <property type="match status" value="2"/>
</dbReference>
<name>A0A2I4AL92_AUSLI</name>
<evidence type="ECO:0000259" key="1">
    <source>
        <dbReference type="PROSITE" id="PS50853"/>
    </source>
</evidence>
<dbReference type="OrthoDB" id="8437288at2759"/>
<dbReference type="PANTHER" id="PTHR47135">
    <property type="entry name" value="FIBRONECTIN TYPE III DOMAIN-CONTAINING PROTEIN 7"/>
    <property type="match status" value="1"/>
</dbReference>
<reference evidence="3" key="1">
    <citation type="submission" date="2025-08" db="UniProtKB">
        <authorList>
            <consortium name="RefSeq"/>
        </authorList>
    </citation>
    <scope>IDENTIFICATION</scope>
    <source>
        <strain evidence="3">Quisiro</strain>
        <tissue evidence="3">Liver</tissue>
    </source>
</reference>
<dbReference type="InterPro" id="IPR013783">
    <property type="entry name" value="Ig-like_fold"/>
</dbReference>
<dbReference type="KEGG" id="alim:106512089"/>
<sequence length="228" mass="25013">MPTNVKASLRCNSNSAAVTWEPASGALAYVAVGVTTDGRYQTKCNNTMTYCDLSNLQCGQTYNVSVFGYDDSCSGMESDKAFVRTAPCMPQNVSVESRCAEGAMVVSWSPNPDAQYFHVAAVSNTGARLYCNSSSTKCTINNLPCGQSYNITVLSVRDACESKPSAVAKTSSGKLQSTAKFTVQKLYLFIWNGIINFVHVYQETRLLSIFRMKMNHKGISERFDYILL</sequence>
<keyword evidence="2" id="KW-1185">Reference proteome</keyword>
<feature type="non-terminal residue" evidence="3">
    <location>
        <position position="228"/>
    </location>
</feature>
<proteinExistence type="predicted"/>
<dbReference type="InterPro" id="IPR003961">
    <property type="entry name" value="FN3_dom"/>
</dbReference>
<dbReference type="Pfam" id="PF00041">
    <property type="entry name" value="fn3"/>
    <property type="match status" value="2"/>
</dbReference>
<dbReference type="InterPro" id="IPR036116">
    <property type="entry name" value="FN3_sf"/>
</dbReference>